<dbReference type="EMBL" id="LAZR01069954">
    <property type="protein sequence ID" value="KKK46688.1"/>
    <property type="molecule type" value="Genomic_DNA"/>
</dbReference>
<dbReference type="AlphaFoldDB" id="A0A0F8VQP2"/>
<feature type="non-terminal residue" evidence="1">
    <location>
        <position position="1"/>
    </location>
</feature>
<organism evidence="1">
    <name type="scientific">marine sediment metagenome</name>
    <dbReference type="NCBI Taxonomy" id="412755"/>
    <lineage>
        <taxon>unclassified sequences</taxon>
        <taxon>metagenomes</taxon>
        <taxon>ecological metagenomes</taxon>
    </lineage>
</organism>
<reference evidence="1" key="1">
    <citation type="journal article" date="2015" name="Nature">
        <title>Complex archaea that bridge the gap between prokaryotes and eukaryotes.</title>
        <authorList>
            <person name="Spang A."/>
            <person name="Saw J.H."/>
            <person name="Jorgensen S.L."/>
            <person name="Zaremba-Niedzwiedzka K."/>
            <person name="Martijn J."/>
            <person name="Lind A.E."/>
            <person name="van Eijk R."/>
            <person name="Schleper C."/>
            <person name="Guy L."/>
            <person name="Ettema T.J."/>
        </authorList>
    </citation>
    <scope>NUCLEOTIDE SEQUENCE</scope>
</reference>
<evidence type="ECO:0000313" key="1">
    <source>
        <dbReference type="EMBL" id="KKK46688.1"/>
    </source>
</evidence>
<accession>A0A0F8VQP2</accession>
<sequence length="153" mass="17240">EIDKLAGDALVNHNGRCPSPLESKEAHDKYDALIQVKDLLVFRDNNRDGFIISKTLKNINSSNLFNNAALNRSGELGFRDYIIYKGTFGINCHRASSIGIVERVGYYSAGCVVHQDPKEYLRFIDLCKKSSIIWGDSFSATWITESDYDDIIN</sequence>
<protein>
    <submittedName>
        <fullName evidence="1">Uncharacterized protein</fullName>
    </submittedName>
</protein>
<gene>
    <name evidence="1" type="ORF">LCGC14_3162720</name>
</gene>
<name>A0A0F8VQP2_9ZZZZ</name>
<comment type="caution">
    <text evidence="1">The sequence shown here is derived from an EMBL/GenBank/DDBJ whole genome shotgun (WGS) entry which is preliminary data.</text>
</comment>
<proteinExistence type="predicted"/>